<dbReference type="EMBL" id="RYZI01000067">
    <property type="protein sequence ID" value="RWA11876.1"/>
    <property type="molecule type" value="Genomic_DNA"/>
</dbReference>
<feature type="chain" id="PRO_5019527149" evidence="2">
    <location>
        <begin position="26"/>
        <end position="139"/>
    </location>
</feature>
<protein>
    <submittedName>
        <fullName evidence="3">Uncharacterized protein</fullName>
    </submittedName>
</protein>
<keyword evidence="2" id="KW-0732">Signal</keyword>
<gene>
    <name evidence="3" type="ORF">EKO27_g3233</name>
</gene>
<evidence type="ECO:0000313" key="3">
    <source>
        <dbReference type="EMBL" id="RWA11876.1"/>
    </source>
</evidence>
<feature type="region of interest" description="Disordered" evidence="1">
    <location>
        <begin position="98"/>
        <end position="139"/>
    </location>
</feature>
<reference evidence="3 4" key="1">
    <citation type="submission" date="2018-12" db="EMBL/GenBank/DDBJ databases">
        <title>Draft genome sequence of Xylaria grammica IHI A82.</title>
        <authorList>
            <person name="Buettner E."/>
            <person name="Kellner H."/>
        </authorList>
    </citation>
    <scope>NUCLEOTIDE SEQUENCE [LARGE SCALE GENOMIC DNA]</scope>
    <source>
        <strain evidence="3 4">IHI A82</strain>
    </source>
</reference>
<evidence type="ECO:0000256" key="1">
    <source>
        <dbReference type="SAM" id="MobiDB-lite"/>
    </source>
</evidence>
<evidence type="ECO:0000313" key="4">
    <source>
        <dbReference type="Proteomes" id="UP000286045"/>
    </source>
</evidence>
<evidence type="ECO:0000256" key="2">
    <source>
        <dbReference type="SAM" id="SignalP"/>
    </source>
</evidence>
<organism evidence="3 4">
    <name type="scientific">Xylaria grammica</name>
    <dbReference type="NCBI Taxonomy" id="363999"/>
    <lineage>
        <taxon>Eukaryota</taxon>
        <taxon>Fungi</taxon>
        <taxon>Dikarya</taxon>
        <taxon>Ascomycota</taxon>
        <taxon>Pezizomycotina</taxon>
        <taxon>Sordariomycetes</taxon>
        <taxon>Xylariomycetidae</taxon>
        <taxon>Xylariales</taxon>
        <taxon>Xylariaceae</taxon>
        <taxon>Xylaria</taxon>
    </lineage>
</organism>
<sequence length="139" mass="14761">MRPSSFVAVLAVVASSLPLPQLTDSLNDLPDMLFQTLGGLLGMLLGSHGHRQHYSLPGFFDSTSCIGDCTLAYIGNPQACISCMSSCLTQDIYHANNGTVNRGGEGGQNYDAAQNYDDGESYDAGEDDVGDQVIGDDYE</sequence>
<proteinExistence type="predicted"/>
<name>A0A439DBV5_9PEZI</name>
<feature type="signal peptide" evidence="2">
    <location>
        <begin position="1"/>
        <end position="25"/>
    </location>
</feature>
<dbReference type="AlphaFoldDB" id="A0A439DBV5"/>
<accession>A0A439DBV5</accession>
<comment type="caution">
    <text evidence="3">The sequence shown here is derived from an EMBL/GenBank/DDBJ whole genome shotgun (WGS) entry which is preliminary data.</text>
</comment>
<dbReference type="Proteomes" id="UP000286045">
    <property type="component" value="Unassembled WGS sequence"/>
</dbReference>
<keyword evidence="4" id="KW-1185">Reference proteome</keyword>
<feature type="compositionally biased region" description="Acidic residues" evidence="1">
    <location>
        <begin position="117"/>
        <end position="139"/>
    </location>
</feature>